<dbReference type="InterPro" id="IPR027417">
    <property type="entry name" value="P-loop_NTPase"/>
</dbReference>
<feature type="domain" description="Disease resistance N-terminal" evidence="8">
    <location>
        <begin position="12"/>
        <end position="83"/>
    </location>
</feature>
<dbReference type="EMBL" id="CM029046">
    <property type="protein sequence ID" value="KAG2587925.1"/>
    <property type="molecule type" value="Genomic_DNA"/>
</dbReference>
<evidence type="ECO:0000256" key="4">
    <source>
        <dbReference type="ARBA" id="ARBA00022741"/>
    </source>
</evidence>
<dbReference type="GO" id="GO:0098542">
    <property type="term" value="P:defense response to other organism"/>
    <property type="evidence" value="ECO:0007669"/>
    <property type="project" value="TreeGrafter"/>
</dbReference>
<dbReference type="Gene3D" id="3.40.50.300">
    <property type="entry name" value="P-loop containing nucleotide triphosphate hydrolases"/>
    <property type="match status" value="1"/>
</dbReference>
<dbReference type="SUPFAM" id="SSF52540">
    <property type="entry name" value="P-loop containing nucleoside triphosphate hydrolases"/>
    <property type="match status" value="1"/>
</dbReference>
<dbReference type="Proteomes" id="UP000823388">
    <property type="component" value="Chromosome 5N"/>
</dbReference>
<dbReference type="InterPro" id="IPR036388">
    <property type="entry name" value="WH-like_DNA-bd_sf"/>
</dbReference>
<dbReference type="GO" id="GO:0043531">
    <property type="term" value="F:ADP binding"/>
    <property type="evidence" value="ECO:0007669"/>
    <property type="project" value="InterPro"/>
</dbReference>
<sequence length="898" mass="102449">MEAAVVSSTEGVLQILLGKLGAVLAERYVLLSGVGLEIQELKEDLEIMNACLRDLAAGTEYHHIREVAYDAEDCIDIFCNHSLITRLKGLIRFVSRFTRGVVEVIIHPLKTLRAMHNLSIEIRDLKARALKVSERRLRYTVEAAFGGASDVYTASRSSPDYNHLERQLPALNIDECRLVGVTEKTELVIKLEDGNLARLKVVPIVGFGGLRKTTLAATVYKSLAMKGIQTRAFLAVSQRYDLRILLESLLRQLIRISLRDPSCSREETLKDLLRGIETKCRAHLEDKRYFIVLDDLWSPEDWENLKVAFPDNDKQSRILITTRNRNVAESCCSDSYDLIYNMEPLPFEESKKLFYKKVFKLDKCPPLYQDLEVISDSILKKCSGLPLAIVSIGGMLARTKNKTRAEWEKVCDRLGSGLETSATIGGMRRILSLGYHDLPYNVKACFLYLSVFPEAYEIKESRGPLVRRWAAAGFISGMHETDLDRSIVTPTRIASTGLVRSCKVHDIMLEVIISKSIQENFISFVGKQQYNTTGHDKIRRLSIQINGTRSNREQENHNTNFSHARSLLIMCCSKKPLPISFAHLKLLRVLDLEGCWWLSNEDLKQICKMSLLRYLCLRRTNVSKLLKIVGRLKELVTLDVRETSIRELPETATQLRSLKHLLGGRYRHYTRISRVKHFEPHDALTIPRGLKNMKSIQKVAHVDIASSSRAMQELGSLRHLSIIHWRNMDMGLEIFLELKSPPIFLEQLYLWGRLSVLPPWILSLSYLIELSLRENFFDGALLRQLGKLPSLVSLKLYHESFVGTTLCFEQNLFPRLKQLIVDNAPNLDELRFDGGAPNLERLTLAFEREPAKGIFGIENLPKLREVEFFGEVIVDSLVEGMITEAKIHPNRPRVYREN</sequence>
<gene>
    <name evidence="10" type="ORF">PVAP13_5NG183400</name>
</gene>
<reference evidence="10" key="1">
    <citation type="submission" date="2020-05" db="EMBL/GenBank/DDBJ databases">
        <title>WGS assembly of Panicum virgatum.</title>
        <authorList>
            <person name="Lovell J.T."/>
            <person name="Jenkins J."/>
            <person name="Shu S."/>
            <person name="Juenger T.E."/>
            <person name="Schmutz J."/>
        </authorList>
    </citation>
    <scope>NUCLEOTIDE SEQUENCE</scope>
    <source>
        <strain evidence="10">AP13</strain>
    </source>
</reference>
<dbReference type="Pfam" id="PF18052">
    <property type="entry name" value="Rx_N"/>
    <property type="match status" value="1"/>
</dbReference>
<feature type="domain" description="Disease resistance R13L4/SHOC-2-like LRR" evidence="9">
    <location>
        <begin position="563"/>
        <end position="726"/>
    </location>
</feature>
<dbReference type="SUPFAM" id="SSF52058">
    <property type="entry name" value="L domain-like"/>
    <property type="match status" value="1"/>
</dbReference>
<evidence type="ECO:0000256" key="1">
    <source>
        <dbReference type="ARBA" id="ARBA00008894"/>
    </source>
</evidence>
<dbReference type="InterPro" id="IPR055414">
    <property type="entry name" value="LRR_R13L4/SHOC2-like"/>
</dbReference>
<dbReference type="CDD" id="cd14798">
    <property type="entry name" value="RX-CC_like"/>
    <property type="match status" value="1"/>
</dbReference>
<evidence type="ECO:0000256" key="3">
    <source>
        <dbReference type="ARBA" id="ARBA00022737"/>
    </source>
</evidence>
<feature type="domain" description="Disease resistance R13L4/SHOC-2-like LRR" evidence="9">
    <location>
        <begin position="740"/>
        <end position="893"/>
    </location>
</feature>
<protein>
    <submittedName>
        <fullName evidence="10">Uncharacterized protein</fullName>
    </submittedName>
</protein>
<keyword evidence="5" id="KW-0611">Plant defense</keyword>
<dbReference type="InterPro" id="IPR038005">
    <property type="entry name" value="RX-like_CC"/>
</dbReference>
<comment type="caution">
    <text evidence="10">The sequence shown here is derived from an EMBL/GenBank/DDBJ whole genome shotgun (WGS) entry which is preliminary data.</text>
</comment>
<dbReference type="Gene3D" id="1.10.10.10">
    <property type="entry name" value="Winged helix-like DNA-binding domain superfamily/Winged helix DNA-binding domain"/>
    <property type="match status" value="1"/>
</dbReference>
<evidence type="ECO:0000259" key="8">
    <source>
        <dbReference type="Pfam" id="PF18052"/>
    </source>
</evidence>
<dbReference type="InterPro" id="IPR044974">
    <property type="entry name" value="Disease_R_plants"/>
</dbReference>
<evidence type="ECO:0000313" key="10">
    <source>
        <dbReference type="EMBL" id="KAG2587925.1"/>
    </source>
</evidence>
<keyword evidence="6" id="KW-0175">Coiled coil</keyword>
<name>A0A8T0RRZ8_PANVG</name>
<comment type="similarity">
    <text evidence="1">Belongs to the disease resistance NB-LRR family.</text>
</comment>
<dbReference type="InterPro" id="IPR042197">
    <property type="entry name" value="Apaf_helical"/>
</dbReference>
<dbReference type="AlphaFoldDB" id="A0A8T0RRZ8"/>
<proteinExistence type="inferred from homology"/>
<accession>A0A8T0RRZ8</accession>
<dbReference type="Gene3D" id="1.10.8.430">
    <property type="entry name" value="Helical domain of apoptotic protease-activating factors"/>
    <property type="match status" value="1"/>
</dbReference>
<dbReference type="Pfam" id="PF00931">
    <property type="entry name" value="NB-ARC"/>
    <property type="match status" value="1"/>
</dbReference>
<evidence type="ECO:0000259" key="9">
    <source>
        <dbReference type="Pfam" id="PF23598"/>
    </source>
</evidence>
<dbReference type="PRINTS" id="PR00364">
    <property type="entry name" value="DISEASERSIST"/>
</dbReference>
<dbReference type="InterPro" id="IPR002182">
    <property type="entry name" value="NB-ARC"/>
</dbReference>
<dbReference type="PANTHER" id="PTHR23155">
    <property type="entry name" value="DISEASE RESISTANCE PROTEIN RP"/>
    <property type="match status" value="1"/>
</dbReference>
<keyword evidence="4" id="KW-0547">Nucleotide-binding</keyword>
<dbReference type="InterPro" id="IPR032675">
    <property type="entry name" value="LRR_dom_sf"/>
</dbReference>
<evidence type="ECO:0000256" key="6">
    <source>
        <dbReference type="ARBA" id="ARBA00023054"/>
    </source>
</evidence>
<keyword evidence="11" id="KW-1185">Reference proteome</keyword>
<evidence type="ECO:0000256" key="2">
    <source>
        <dbReference type="ARBA" id="ARBA00022614"/>
    </source>
</evidence>
<evidence type="ECO:0000313" key="11">
    <source>
        <dbReference type="Proteomes" id="UP000823388"/>
    </source>
</evidence>
<dbReference type="InterPro" id="IPR041118">
    <property type="entry name" value="Rx_N"/>
</dbReference>
<organism evidence="10 11">
    <name type="scientific">Panicum virgatum</name>
    <name type="common">Blackwell switchgrass</name>
    <dbReference type="NCBI Taxonomy" id="38727"/>
    <lineage>
        <taxon>Eukaryota</taxon>
        <taxon>Viridiplantae</taxon>
        <taxon>Streptophyta</taxon>
        <taxon>Embryophyta</taxon>
        <taxon>Tracheophyta</taxon>
        <taxon>Spermatophyta</taxon>
        <taxon>Magnoliopsida</taxon>
        <taxon>Liliopsida</taxon>
        <taxon>Poales</taxon>
        <taxon>Poaceae</taxon>
        <taxon>PACMAD clade</taxon>
        <taxon>Panicoideae</taxon>
        <taxon>Panicodae</taxon>
        <taxon>Paniceae</taxon>
        <taxon>Panicinae</taxon>
        <taxon>Panicum</taxon>
        <taxon>Panicum sect. Hiantes</taxon>
    </lineage>
</organism>
<dbReference type="Pfam" id="PF23598">
    <property type="entry name" value="LRR_14"/>
    <property type="match status" value="2"/>
</dbReference>
<dbReference type="PANTHER" id="PTHR23155:SF1205">
    <property type="entry name" value="DISEASE RESISTANCE PROTEIN RPM1"/>
    <property type="match status" value="1"/>
</dbReference>
<keyword evidence="3" id="KW-0677">Repeat</keyword>
<dbReference type="Gene3D" id="3.80.10.10">
    <property type="entry name" value="Ribonuclease Inhibitor"/>
    <property type="match status" value="1"/>
</dbReference>
<evidence type="ECO:0000259" key="7">
    <source>
        <dbReference type="Pfam" id="PF00931"/>
    </source>
</evidence>
<keyword evidence="2" id="KW-0433">Leucine-rich repeat</keyword>
<dbReference type="Gene3D" id="1.20.5.4130">
    <property type="match status" value="1"/>
</dbReference>
<feature type="domain" description="NB-ARC" evidence="7">
    <location>
        <begin position="199"/>
        <end position="361"/>
    </location>
</feature>
<evidence type="ECO:0000256" key="5">
    <source>
        <dbReference type="ARBA" id="ARBA00022821"/>
    </source>
</evidence>